<evidence type="ECO:0000313" key="9">
    <source>
        <dbReference type="Proteomes" id="UP000321721"/>
    </source>
</evidence>
<gene>
    <name evidence="8" type="ORF">FRY74_02360</name>
</gene>
<organism evidence="8 9">
    <name type="scientific">Vicingus serpentipes</name>
    <dbReference type="NCBI Taxonomy" id="1926625"/>
    <lineage>
        <taxon>Bacteria</taxon>
        <taxon>Pseudomonadati</taxon>
        <taxon>Bacteroidota</taxon>
        <taxon>Flavobacteriia</taxon>
        <taxon>Flavobacteriales</taxon>
        <taxon>Vicingaceae</taxon>
        <taxon>Vicingus</taxon>
    </lineage>
</organism>
<comment type="pathway">
    <text evidence="1 6">Purine metabolism; purine nucleoside salvage.</text>
</comment>
<feature type="domain" description="Nucleoside phosphorylase" evidence="7">
    <location>
        <begin position="21"/>
        <end position="267"/>
    </location>
</feature>
<dbReference type="InterPro" id="IPR035994">
    <property type="entry name" value="Nucleoside_phosphorylase_sf"/>
</dbReference>
<keyword evidence="5 6" id="KW-0808">Transferase</keyword>
<dbReference type="OrthoDB" id="1523230at2"/>
<evidence type="ECO:0000256" key="6">
    <source>
        <dbReference type="PIRNR" id="PIRNR000477"/>
    </source>
</evidence>
<evidence type="ECO:0000313" key="8">
    <source>
        <dbReference type="EMBL" id="TXB67048.1"/>
    </source>
</evidence>
<dbReference type="NCBIfam" id="NF006054">
    <property type="entry name" value="PRK08202.1"/>
    <property type="match status" value="1"/>
</dbReference>
<comment type="caution">
    <text evidence="8">The sequence shown here is derived from an EMBL/GenBank/DDBJ whole genome shotgun (WGS) entry which is preliminary data.</text>
</comment>
<dbReference type="GO" id="GO:0004731">
    <property type="term" value="F:purine-nucleoside phosphorylase activity"/>
    <property type="evidence" value="ECO:0007669"/>
    <property type="project" value="UniProtKB-EC"/>
</dbReference>
<dbReference type="CDD" id="cd09009">
    <property type="entry name" value="PNP-EcPNPII_like"/>
    <property type="match status" value="1"/>
</dbReference>
<comment type="function">
    <text evidence="6">The purine nucleoside phosphorylases catalyze the phosphorolytic breakdown of the N-glycosidic bond in the beta-(deoxy)ribonucleoside molecules, with the formation of the corresponding free purine bases and pentose-1-phosphate.</text>
</comment>
<protein>
    <recommendedName>
        <fullName evidence="6">Purine nucleoside phosphorylase</fullName>
        <ecNumber evidence="6">2.4.2.1</ecNumber>
    </recommendedName>
    <alternativeName>
        <fullName evidence="6">Inosine-guanosine phosphorylase</fullName>
    </alternativeName>
</protein>
<accession>A0A5C6RXG8</accession>
<sequence>MLQQIQETKLFLTEKITTIPKVGIVLGSGLGNLASEIEVEHQFGYNEIPNFPTSTVEGHSGKLIFGKINNIPVVAMQGRFHYYEGYSTKETTFPLRVMKALGITHLVLSNASGGVNENFEIGDIMLITDHINLFPDNPLRGKNIDELGPRFPDMSEPYSKELNNKIIDIAAENNIKLQQGVYVGLSGPTYETPAEYKYVKILGGDAVGMSTVPEVIVANHMSLPCVALSIITDLGVQGKIVEISHEEVQEIAGAAEPKMTLIIKELLSSIYSLSSTTN</sequence>
<dbReference type="PANTHER" id="PTHR11904">
    <property type="entry name" value="METHYLTHIOADENOSINE/PURINE NUCLEOSIDE PHOSPHORYLASE"/>
    <property type="match status" value="1"/>
</dbReference>
<evidence type="ECO:0000256" key="3">
    <source>
        <dbReference type="ARBA" id="ARBA00022553"/>
    </source>
</evidence>
<dbReference type="NCBIfam" id="TIGR01697">
    <property type="entry name" value="PNPH-PUNA-XAPA"/>
    <property type="match status" value="1"/>
</dbReference>
<dbReference type="AlphaFoldDB" id="A0A5C6RXG8"/>
<reference evidence="8 9" key="1">
    <citation type="submission" date="2019-08" db="EMBL/GenBank/DDBJ databases">
        <title>Genome of Vicingus serpentipes NCIMB 15042.</title>
        <authorList>
            <person name="Bowman J.P."/>
        </authorList>
    </citation>
    <scope>NUCLEOTIDE SEQUENCE [LARGE SCALE GENOMIC DNA]</scope>
    <source>
        <strain evidence="8 9">NCIMB 15042</strain>
    </source>
</reference>
<dbReference type="EC" id="2.4.2.1" evidence="6"/>
<dbReference type="InterPro" id="IPR011268">
    <property type="entry name" value="Purine_phosphorylase"/>
</dbReference>
<dbReference type="GO" id="GO:0009116">
    <property type="term" value="P:nucleoside metabolic process"/>
    <property type="evidence" value="ECO:0007669"/>
    <property type="project" value="InterPro"/>
</dbReference>
<comment type="similarity">
    <text evidence="2 6">Belongs to the PNP/MTAP phosphorylase family.</text>
</comment>
<dbReference type="Proteomes" id="UP000321721">
    <property type="component" value="Unassembled WGS sequence"/>
</dbReference>
<evidence type="ECO:0000256" key="4">
    <source>
        <dbReference type="ARBA" id="ARBA00022676"/>
    </source>
</evidence>
<dbReference type="EMBL" id="VOOS01000001">
    <property type="protein sequence ID" value="TXB67048.1"/>
    <property type="molecule type" value="Genomic_DNA"/>
</dbReference>
<dbReference type="PANTHER" id="PTHR11904:SF9">
    <property type="entry name" value="PURINE NUCLEOSIDE PHOSPHORYLASE-RELATED"/>
    <property type="match status" value="1"/>
</dbReference>
<keyword evidence="9" id="KW-1185">Reference proteome</keyword>
<dbReference type="SUPFAM" id="SSF53167">
    <property type="entry name" value="Purine and uridine phosphorylases"/>
    <property type="match status" value="1"/>
</dbReference>
<dbReference type="FunFam" id="3.40.50.1580:FF:000010">
    <property type="entry name" value="Purine nucleoside phosphorylase"/>
    <property type="match status" value="1"/>
</dbReference>
<dbReference type="NCBIfam" id="TIGR01700">
    <property type="entry name" value="PNPH"/>
    <property type="match status" value="1"/>
</dbReference>
<dbReference type="Pfam" id="PF01048">
    <property type="entry name" value="PNP_UDP_1"/>
    <property type="match status" value="1"/>
</dbReference>
<dbReference type="UniPathway" id="UPA00606"/>
<evidence type="ECO:0000256" key="1">
    <source>
        <dbReference type="ARBA" id="ARBA00005058"/>
    </source>
</evidence>
<keyword evidence="3" id="KW-0597">Phosphoprotein</keyword>
<dbReference type="Gene3D" id="3.40.50.1580">
    <property type="entry name" value="Nucleoside phosphorylase domain"/>
    <property type="match status" value="1"/>
</dbReference>
<dbReference type="InterPro" id="IPR011270">
    <property type="entry name" value="Pur_Nuc_Pase_Ino/Guo-sp"/>
</dbReference>
<evidence type="ECO:0000256" key="5">
    <source>
        <dbReference type="ARBA" id="ARBA00022679"/>
    </source>
</evidence>
<dbReference type="GO" id="GO:0005737">
    <property type="term" value="C:cytoplasm"/>
    <property type="evidence" value="ECO:0007669"/>
    <property type="project" value="TreeGrafter"/>
</dbReference>
<evidence type="ECO:0000259" key="7">
    <source>
        <dbReference type="Pfam" id="PF01048"/>
    </source>
</evidence>
<keyword evidence="4 6" id="KW-0328">Glycosyltransferase</keyword>
<name>A0A5C6RXG8_9FLAO</name>
<dbReference type="InterPro" id="IPR000845">
    <property type="entry name" value="Nucleoside_phosphorylase_d"/>
</dbReference>
<dbReference type="PIRSF" id="PIRSF000477">
    <property type="entry name" value="PurNPase"/>
    <property type="match status" value="1"/>
</dbReference>
<proteinExistence type="inferred from homology"/>
<dbReference type="RefSeq" id="WP_147098234.1">
    <property type="nucleotide sequence ID" value="NZ_VOOS01000001.1"/>
</dbReference>
<evidence type="ECO:0000256" key="2">
    <source>
        <dbReference type="ARBA" id="ARBA00006751"/>
    </source>
</evidence>